<dbReference type="GO" id="GO:0006284">
    <property type="term" value="P:base-excision repair"/>
    <property type="evidence" value="ECO:0007669"/>
    <property type="project" value="UniProtKB-UniRule"/>
</dbReference>
<evidence type="ECO:0000256" key="7">
    <source>
        <dbReference type="ARBA" id="ARBA00022723"/>
    </source>
</evidence>
<dbReference type="Gene3D" id="1.10.340.30">
    <property type="entry name" value="Hypothetical protein, domain 2"/>
    <property type="match status" value="1"/>
</dbReference>
<evidence type="ECO:0000256" key="10">
    <source>
        <dbReference type="ARBA" id="ARBA00023004"/>
    </source>
</evidence>
<keyword evidence="11" id="KW-0411">Iron-sulfur</keyword>
<evidence type="ECO:0000256" key="3">
    <source>
        <dbReference type="ARBA" id="ARBA00008343"/>
    </source>
</evidence>
<dbReference type="SUPFAM" id="SSF48150">
    <property type="entry name" value="DNA-glycosylase"/>
    <property type="match status" value="1"/>
</dbReference>
<dbReference type="SMART" id="SM00525">
    <property type="entry name" value="FES"/>
    <property type="match status" value="1"/>
</dbReference>
<dbReference type="InterPro" id="IPR023170">
    <property type="entry name" value="HhH_base_excis_C"/>
</dbReference>
<reference evidence="16 17" key="1">
    <citation type="journal article" date="2012" name="J. Bacteriol.">
        <title>Genome sequence of Sphingobium indicum B90A, a hexachlorocyclohexane-degrading bacterium.</title>
        <authorList>
            <person name="Anand S."/>
            <person name="Sangwan N."/>
            <person name="Lata P."/>
            <person name="Kaur J."/>
            <person name="Dua A."/>
            <person name="Singh A.K."/>
            <person name="Verma M."/>
            <person name="Kaur J."/>
            <person name="Khurana J.P."/>
            <person name="Khurana P."/>
            <person name="Mathur S."/>
            <person name="Lal R."/>
        </authorList>
    </citation>
    <scope>NUCLEOTIDE SEQUENCE [LARGE SCALE GENOMIC DNA]</scope>
    <source>
        <strain evidence="17">DSM 16412 / CCM 7286 / MTCC 6364 / B90A</strain>
    </source>
</reference>
<dbReference type="PROSITE" id="PS00764">
    <property type="entry name" value="ENDONUCLEASE_III_1"/>
    <property type="match status" value="1"/>
</dbReference>
<evidence type="ECO:0000256" key="5">
    <source>
        <dbReference type="ARBA" id="ARBA00022023"/>
    </source>
</evidence>
<dbReference type="SUPFAM" id="SSF55811">
    <property type="entry name" value="Nudix"/>
    <property type="match status" value="1"/>
</dbReference>
<keyword evidence="9" id="KW-0378">Hydrolase</keyword>
<dbReference type="Gene3D" id="1.10.1670.10">
    <property type="entry name" value="Helix-hairpin-Helix base-excision DNA repair enzymes (C-terminal)"/>
    <property type="match status" value="1"/>
</dbReference>
<evidence type="ECO:0000313" key="16">
    <source>
        <dbReference type="EMBL" id="APL95776.1"/>
    </source>
</evidence>
<keyword evidence="10 14" id="KW-0408">Iron</keyword>
<dbReference type="PANTHER" id="PTHR42944">
    <property type="entry name" value="ADENINE DNA GLYCOSYLASE"/>
    <property type="match status" value="1"/>
</dbReference>
<dbReference type="FunFam" id="1.10.340.30:FF:000002">
    <property type="entry name" value="Adenine DNA glycosylase"/>
    <property type="match status" value="1"/>
</dbReference>
<evidence type="ECO:0000256" key="11">
    <source>
        <dbReference type="ARBA" id="ARBA00023014"/>
    </source>
</evidence>
<keyword evidence="7" id="KW-0479">Metal-binding</keyword>
<dbReference type="GO" id="GO:0035485">
    <property type="term" value="F:adenine/guanine mispair binding"/>
    <property type="evidence" value="ECO:0007669"/>
    <property type="project" value="TreeGrafter"/>
</dbReference>
<evidence type="ECO:0000256" key="12">
    <source>
        <dbReference type="ARBA" id="ARBA00023204"/>
    </source>
</evidence>
<dbReference type="EC" id="3.2.2.31" evidence="4 14"/>
<dbReference type="InterPro" id="IPR003265">
    <property type="entry name" value="HhH-GPD_domain"/>
</dbReference>
<dbReference type="GO" id="GO:0034039">
    <property type="term" value="F:8-oxo-7,8-dihydroguanine DNA N-glycosylase activity"/>
    <property type="evidence" value="ECO:0007669"/>
    <property type="project" value="TreeGrafter"/>
</dbReference>
<evidence type="ECO:0000259" key="15">
    <source>
        <dbReference type="SMART" id="SM00478"/>
    </source>
</evidence>
<comment type="catalytic activity">
    <reaction evidence="1 14">
        <text>Hydrolyzes free adenine bases from 7,8-dihydro-8-oxoguanine:adenine mismatched double-stranded DNA, leaving an apurinic site.</text>
        <dbReference type="EC" id="3.2.2.31"/>
    </reaction>
</comment>
<accession>A0A1L5BSD5</accession>
<dbReference type="Pfam" id="PF00730">
    <property type="entry name" value="HhH-GPD"/>
    <property type="match status" value="1"/>
</dbReference>
<name>A0A1L5BSD5_SPHIB</name>
<dbReference type="GO" id="GO:0006298">
    <property type="term" value="P:mismatch repair"/>
    <property type="evidence" value="ECO:0007669"/>
    <property type="project" value="TreeGrafter"/>
</dbReference>
<dbReference type="Pfam" id="PF00633">
    <property type="entry name" value="HHH"/>
    <property type="match status" value="1"/>
</dbReference>
<dbReference type="CDD" id="cd03431">
    <property type="entry name" value="NUDIX_DNA_Glycosylase_C-MutY"/>
    <property type="match status" value="1"/>
</dbReference>
<dbReference type="GO" id="GO:0051539">
    <property type="term" value="F:4 iron, 4 sulfur cluster binding"/>
    <property type="evidence" value="ECO:0007669"/>
    <property type="project" value="UniProtKB-UniRule"/>
</dbReference>
<dbReference type="EMBL" id="CP013070">
    <property type="protein sequence ID" value="APL95776.1"/>
    <property type="molecule type" value="Genomic_DNA"/>
</dbReference>
<dbReference type="RefSeq" id="WP_007687378.1">
    <property type="nucleotide sequence ID" value="NZ_CP013070.1"/>
</dbReference>
<comment type="similarity">
    <text evidence="3 14">Belongs to the Nth/MutY family.</text>
</comment>
<dbReference type="SMART" id="SM00478">
    <property type="entry name" value="ENDO3c"/>
    <property type="match status" value="1"/>
</dbReference>
<dbReference type="GO" id="GO:0032357">
    <property type="term" value="F:oxidized purine DNA binding"/>
    <property type="evidence" value="ECO:0007669"/>
    <property type="project" value="TreeGrafter"/>
</dbReference>
<dbReference type="Proteomes" id="UP000004550">
    <property type="component" value="Chromosome"/>
</dbReference>
<dbReference type="InterPro" id="IPR003651">
    <property type="entry name" value="Endonuclease3_FeS-loop_motif"/>
</dbReference>
<organism evidence="16 17">
    <name type="scientific">Sphingobium indicum (strain DSM 16412 / CCM 7286 / MTCC 6364 / B90A)</name>
    <dbReference type="NCBI Taxonomy" id="861109"/>
    <lineage>
        <taxon>Bacteria</taxon>
        <taxon>Pseudomonadati</taxon>
        <taxon>Pseudomonadota</taxon>
        <taxon>Alphaproteobacteria</taxon>
        <taxon>Sphingomonadales</taxon>
        <taxon>Sphingomonadaceae</taxon>
        <taxon>Sphingobium</taxon>
    </lineage>
</organism>
<dbReference type="InterPro" id="IPR004035">
    <property type="entry name" value="Endouclease-III_FeS-bd_BS"/>
</dbReference>
<dbReference type="PROSITE" id="PS01155">
    <property type="entry name" value="ENDONUCLEASE_III_2"/>
    <property type="match status" value="1"/>
</dbReference>
<keyword evidence="8 14" id="KW-0227">DNA damage</keyword>
<feature type="domain" description="HhH-GPD" evidence="15">
    <location>
        <begin position="47"/>
        <end position="196"/>
    </location>
</feature>
<dbReference type="Pfam" id="PF14815">
    <property type="entry name" value="NUDIX_4"/>
    <property type="match status" value="1"/>
</dbReference>
<evidence type="ECO:0000256" key="14">
    <source>
        <dbReference type="RuleBase" id="RU365096"/>
    </source>
</evidence>
<proteinExistence type="inferred from homology"/>
<evidence type="ECO:0000256" key="4">
    <source>
        <dbReference type="ARBA" id="ARBA00012045"/>
    </source>
</evidence>
<dbReference type="InterPro" id="IPR029119">
    <property type="entry name" value="MutY_C"/>
</dbReference>
<evidence type="ECO:0000313" key="17">
    <source>
        <dbReference type="Proteomes" id="UP000004550"/>
    </source>
</evidence>
<dbReference type="Pfam" id="PF10576">
    <property type="entry name" value="EndIII_4Fe-2S"/>
    <property type="match status" value="1"/>
</dbReference>
<dbReference type="Gene3D" id="3.90.79.10">
    <property type="entry name" value="Nucleoside Triphosphate Pyrophosphohydrolase"/>
    <property type="match status" value="1"/>
</dbReference>
<evidence type="ECO:0000256" key="8">
    <source>
        <dbReference type="ARBA" id="ARBA00022763"/>
    </source>
</evidence>
<dbReference type="InterPro" id="IPR015797">
    <property type="entry name" value="NUDIX_hydrolase-like_dom_sf"/>
</dbReference>
<dbReference type="GeneID" id="29271799"/>
<dbReference type="GO" id="GO:0000701">
    <property type="term" value="F:purine-specific mismatch base pair DNA N-glycosylase activity"/>
    <property type="evidence" value="ECO:0007669"/>
    <property type="project" value="UniProtKB-EC"/>
</dbReference>
<dbReference type="PANTHER" id="PTHR42944:SF1">
    <property type="entry name" value="ADENINE DNA GLYCOSYLASE"/>
    <property type="match status" value="1"/>
</dbReference>
<evidence type="ECO:0000256" key="6">
    <source>
        <dbReference type="ARBA" id="ARBA00022485"/>
    </source>
</evidence>
<dbReference type="InterPro" id="IPR004036">
    <property type="entry name" value="Endonuclease-III-like_CS2"/>
</dbReference>
<dbReference type="KEGG" id="sinb:SIDU_15335"/>
<dbReference type="CDD" id="cd00056">
    <property type="entry name" value="ENDO3c"/>
    <property type="match status" value="1"/>
</dbReference>
<evidence type="ECO:0000256" key="2">
    <source>
        <dbReference type="ARBA" id="ARBA00002933"/>
    </source>
</evidence>
<comment type="function">
    <text evidence="2">Adenine glycosylase active on G-A mispairs. MutY also corrects error-prone DNA synthesis past GO lesions which are due to the oxidatively damaged form of guanine: 7,8-dihydro-8-oxoguanine (8-oxo-dGTP).</text>
</comment>
<evidence type="ECO:0000256" key="9">
    <source>
        <dbReference type="ARBA" id="ARBA00022801"/>
    </source>
</evidence>
<keyword evidence="6" id="KW-0004">4Fe-4S</keyword>
<comment type="cofactor">
    <cofactor evidence="14">
        <name>[4Fe-4S] cluster</name>
        <dbReference type="ChEBI" id="CHEBI:49883"/>
    </cofactor>
    <text evidence="14">Binds 1 [4Fe-4S] cluster.</text>
</comment>
<keyword evidence="12" id="KW-0234">DNA repair</keyword>
<dbReference type="GO" id="GO:0046872">
    <property type="term" value="F:metal ion binding"/>
    <property type="evidence" value="ECO:0007669"/>
    <property type="project" value="UniProtKB-UniRule"/>
</dbReference>
<dbReference type="InterPro" id="IPR000445">
    <property type="entry name" value="HhH_motif"/>
</dbReference>
<evidence type="ECO:0000256" key="13">
    <source>
        <dbReference type="ARBA" id="ARBA00023295"/>
    </source>
</evidence>
<dbReference type="AlphaFoldDB" id="A0A1L5BSD5"/>
<gene>
    <name evidence="16" type="ORF">SIDU_15335</name>
</gene>
<dbReference type="InterPro" id="IPR044298">
    <property type="entry name" value="MIG/MutY"/>
</dbReference>
<dbReference type="InterPro" id="IPR011257">
    <property type="entry name" value="DNA_glycosylase"/>
</dbReference>
<keyword evidence="13 14" id="KW-0326">Glycosidase</keyword>
<protein>
    <recommendedName>
        <fullName evidence="5 14">Adenine DNA glycosylase</fullName>
        <ecNumber evidence="4 14">3.2.2.31</ecNumber>
    </recommendedName>
</protein>
<evidence type="ECO:0000256" key="1">
    <source>
        <dbReference type="ARBA" id="ARBA00000843"/>
    </source>
</evidence>
<sequence>MRVEGPSDKIASDLLAHYDVHARSLPWRAPPGANAADPYRVWLSEVMLQQTTVAAVGPYFATFTRRWPDVAALAAEEDAEVMAAWAGLGYYARARNLLACARAVAGQHGGAFPDTEEGLRALPGVGAYTAAAVAAIAFGRRAVVVDANVERVVARLFAISTPLPAARPEIRAATDAITPDLRAGDFAQAMMDLGATICTARNPACGICPLRPHCAAFRTADPAAFPVKAAKKAKPRRLGHGWWIERQDGHVWLVRRPGRGMLGGMRALPSSEWNDAPDATPPLPAPWRQVAEPVAHVFTHFSLALTVHHAHVGQDATPPGEGEWWPVAEIGRAGLPTLFARAAEAAMKERRKDARF</sequence>